<keyword evidence="3" id="KW-1185">Reference proteome</keyword>
<feature type="compositionally biased region" description="Basic and acidic residues" evidence="1">
    <location>
        <begin position="39"/>
        <end position="48"/>
    </location>
</feature>
<reference evidence="2 3" key="1">
    <citation type="journal article" date="2011" name="PLoS Genet.">
        <title>Finished genome of the fungal wheat pathogen Mycosphaerella graminicola reveals dispensome structure, chromosome plasticity, and stealth pathogenesis.</title>
        <authorList>
            <person name="Goodwin S.B."/>
            <person name="Ben M'barek S."/>
            <person name="Dhillon B."/>
            <person name="Wittenberg A.H.J."/>
            <person name="Crane C.F."/>
            <person name="Hane J.K."/>
            <person name="Foster A.J."/>
            <person name="Van der Lee T.A.J."/>
            <person name="Grimwood J."/>
            <person name="Aerts A."/>
            <person name="Antoniw J."/>
            <person name="Bailey A."/>
            <person name="Bluhm B."/>
            <person name="Bowler J."/>
            <person name="Bristow J."/>
            <person name="van der Burgt A."/>
            <person name="Canto-Canche B."/>
            <person name="Churchill A.C.L."/>
            <person name="Conde-Ferraez L."/>
            <person name="Cools H.J."/>
            <person name="Coutinho P.M."/>
            <person name="Csukai M."/>
            <person name="Dehal P."/>
            <person name="De Wit P."/>
            <person name="Donzelli B."/>
            <person name="van de Geest H.C."/>
            <person name="van Ham R.C.H.J."/>
            <person name="Hammond-Kosack K.E."/>
            <person name="Henrissat B."/>
            <person name="Kilian A."/>
            <person name="Kobayashi A.K."/>
            <person name="Koopmann E."/>
            <person name="Kourmpetis Y."/>
            <person name="Kuzniar A."/>
            <person name="Lindquist E."/>
            <person name="Lombard V."/>
            <person name="Maliepaard C."/>
            <person name="Martins N."/>
            <person name="Mehrabi R."/>
            <person name="Nap J.P.H."/>
            <person name="Ponomarenko A."/>
            <person name="Rudd J.J."/>
            <person name="Salamov A."/>
            <person name="Schmutz J."/>
            <person name="Schouten H.J."/>
            <person name="Shapiro H."/>
            <person name="Stergiopoulos I."/>
            <person name="Torriani S.F.F."/>
            <person name="Tu H."/>
            <person name="de Vries R.P."/>
            <person name="Waalwijk C."/>
            <person name="Ware S.B."/>
            <person name="Wiebenga A."/>
            <person name="Zwiers L.-H."/>
            <person name="Oliver R.P."/>
            <person name="Grigoriev I.V."/>
            <person name="Kema G.H.J."/>
        </authorList>
    </citation>
    <scope>NUCLEOTIDE SEQUENCE [LARGE SCALE GENOMIC DNA]</scope>
    <source>
        <strain evidence="3">CBS 115943 / IPO323</strain>
    </source>
</reference>
<dbReference type="KEGG" id="ztr:MYCGRDRAFT_103979"/>
<feature type="compositionally biased region" description="Basic residues" evidence="1">
    <location>
        <begin position="49"/>
        <end position="61"/>
    </location>
</feature>
<gene>
    <name evidence="2" type="ORF">MYCGRDRAFT_103979</name>
</gene>
<dbReference type="HOGENOM" id="CLU_2199080_0_0_1"/>
<dbReference type="Proteomes" id="UP000008062">
    <property type="component" value="Chromosome 3"/>
</dbReference>
<dbReference type="RefSeq" id="XP_003854153.1">
    <property type="nucleotide sequence ID" value="XM_003854105.1"/>
</dbReference>
<accession>F9X815</accession>
<dbReference type="EMBL" id="CM001198">
    <property type="protein sequence ID" value="EGP89129.1"/>
    <property type="molecule type" value="Genomic_DNA"/>
</dbReference>
<evidence type="ECO:0000256" key="1">
    <source>
        <dbReference type="SAM" id="MobiDB-lite"/>
    </source>
</evidence>
<name>F9X815_ZYMTI</name>
<sequence>MRDSCPSESEDPWSTDSDSDSTHSDRTPNFSKHRNSAGRHNDHIDRSPPRRRGKHGKSSRRHGQESSSARPGNSRGILVKAAITLVGKVIFNFARQRLEQRRQGGQRR</sequence>
<feature type="compositionally biased region" description="Acidic residues" evidence="1">
    <location>
        <begin position="8"/>
        <end position="19"/>
    </location>
</feature>
<dbReference type="InParanoid" id="F9X815"/>
<organism evidence="2 3">
    <name type="scientific">Zymoseptoria tritici (strain CBS 115943 / IPO323)</name>
    <name type="common">Speckled leaf blotch fungus</name>
    <name type="synonym">Septoria tritici</name>
    <dbReference type="NCBI Taxonomy" id="336722"/>
    <lineage>
        <taxon>Eukaryota</taxon>
        <taxon>Fungi</taxon>
        <taxon>Dikarya</taxon>
        <taxon>Ascomycota</taxon>
        <taxon>Pezizomycotina</taxon>
        <taxon>Dothideomycetes</taxon>
        <taxon>Dothideomycetidae</taxon>
        <taxon>Mycosphaerellales</taxon>
        <taxon>Mycosphaerellaceae</taxon>
        <taxon>Zymoseptoria</taxon>
    </lineage>
</organism>
<protein>
    <submittedName>
        <fullName evidence="2">Uncharacterized protein</fullName>
    </submittedName>
</protein>
<evidence type="ECO:0000313" key="2">
    <source>
        <dbReference type="EMBL" id="EGP89129.1"/>
    </source>
</evidence>
<feature type="region of interest" description="Disordered" evidence="1">
    <location>
        <begin position="1"/>
        <end position="75"/>
    </location>
</feature>
<dbReference type="GeneID" id="13404493"/>
<evidence type="ECO:0000313" key="3">
    <source>
        <dbReference type="Proteomes" id="UP000008062"/>
    </source>
</evidence>
<proteinExistence type="predicted"/>
<dbReference type="AlphaFoldDB" id="F9X815"/>